<reference evidence="2" key="1">
    <citation type="journal article" date="2014" name="Genome Announc.">
        <title>De novo whole-genome sequence and genome annotation of Lichtheimia ramosa.</title>
        <authorList>
            <person name="Linde J."/>
            <person name="Schwartze V."/>
            <person name="Binder U."/>
            <person name="Lass-Florl C."/>
            <person name="Voigt K."/>
            <person name="Horn F."/>
        </authorList>
    </citation>
    <scope>NUCLEOTIDE SEQUENCE</scope>
    <source>
        <strain evidence="2">JMRC FSU:6197</strain>
    </source>
</reference>
<feature type="compositionally biased region" description="Low complexity" evidence="1">
    <location>
        <begin position="120"/>
        <end position="130"/>
    </location>
</feature>
<dbReference type="AlphaFoldDB" id="A0A077X266"/>
<name>A0A077X266_9FUNG</name>
<proteinExistence type="predicted"/>
<feature type="compositionally biased region" description="Acidic residues" evidence="1">
    <location>
        <begin position="146"/>
        <end position="161"/>
    </location>
</feature>
<accession>A0A077X266</accession>
<dbReference type="OrthoDB" id="2288957at2759"/>
<sequence>MWSRSRFERDLRVCLLGLLRVRLAPERLRRYIARRKQKSTATATATATATTATATATTATATATTTATATATATTTTTRYRKQTIRSIMRRIGAAVIKGKRLKVITKLYERLQEVLNVSVSKESTSSTVPESDDDDDFDPLYILGAEDEDGDDGDDQDSEEAEKIKESTAKTIRSLVAIIKRLLYSGKDGDAFTAEDVRKVAFKGTELSDEEARAAADIANFLNPFIPKKDALEDISVFNAIQIATITNTVVSLVQPQQKEWKLSPKSSQSRGLPLSAASLYQLLRKGYEIPSGDTGEFITNVNQARKSKEELFQAFFDVDKMKQFLKRRGLEPYWRLNGGDQAAEAINIKEATSWTAKEEEAQVEWQWC</sequence>
<feature type="region of interest" description="Disordered" evidence="1">
    <location>
        <begin position="120"/>
        <end position="166"/>
    </location>
</feature>
<evidence type="ECO:0000313" key="2">
    <source>
        <dbReference type="EMBL" id="CDS13655.1"/>
    </source>
</evidence>
<protein>
    <submittedName>
        <fullName evidence="2">Uncharacterized protein</fullName>
    </submittedName>
</protein>
<dbReference type="EMBL" id="LK023380">
    <property type="protein sequence ID" value="CDS13655.1"/>
    <property type="molecule type" value="Genomic_DNA"/>
</dbReference>
<organism evidence="2">
    <name type="scientific">Lichtheimia ramosa</name>
    <dbReference type="NCBI Taxonomy" id="688394"/>
    <lineage>
        <taxon>Eukaryota</taxon>
        <taxon>Fungi</taxon>
        <taxon>Fungi incertae sedis</taxon>
        <taxon>Mucoromycota</taxon>
        <taxon>Mucoromycotina</taxon>
        <taxon>Mucoromycetes</taxon>
        <taxon>Mucorales</taxon>
        <taxon>Lichtheimiaceae</taxon>
        <taxon>Lichtheimia</taxon>
    </lineage>
</organism>
<gene>
    <name evidence="2" type="ORF">LRAMOSA11509</name>
</gene>
<evidence type="ECO:0000256" key="1">
    <source>
        <dbReference type="SAM" id="MobiDB-lite"/>
    </source>
</evidence>